<evidence type="ECO:0000313" key="7">
    <source>
        <dbReference type="Proteomes" id="UP000535182"/>
    </source>
</evidence>
<dbReference type="PANTHER" id="PTHR39157">
    <property type="entry name" value="INTEGRAL MEMBRANE PROTEIN-RELATED"/>
    <property type="match status" value="1"/>
</dbReference>
<evidence type="ECO:0000256" key="5">
    <source>
        <dbReference type="SAM" id="Phobius"/>
    </source>
</evidence>
<evidence type="ECO:0000313" key="6">
    <source>
        <dbReference type="EMBL" id="MBB5328041.1"/>
    </source>
</evidence>
<keyword evidence="3 5" id="KW-1133">Transmembrane helix</keyword>
<gene>
    <name evidence="6" type="ORF">HDF14_001647</name>
</gene>
<dbReference type="Proteomes" id="UP000535182">
    <property type="component" value="Unassembled WGS sequence"/>
</dbReference>
<evidence type="ECO:0000256" key="4">
    <source>
        <dbReference type="ARBA" id="ARBA00023136"/>
    </source>
</evidence>
<reference evidence="6 7" key="1">
    <citation type="submission" date="2020-08" db="EMBL/GenBank/DDBJ databases">
        <title>Genomic Encyclopedia of Type Strains, Phase IV (KMG-V): Genome sequencing to study the core and pangenomes of soil and plant-associated prokaryotes.</title>
        <authorList>
            <person name="Whitman W."/>
        </authorList>
    </citation>
    <scope>NUCLEOTIDE SEQUENCE [LARGE SCALE GENOMIC DNA]</scope>
    <source>
        <strain evidence="6 7">X5P2</strain>
    </source>
</reference>
<organism evidence="6 7">
    <name type="scientific">Tunturiibacter gelidiferens</name>
    <dbReference type="NCBI Taxonomy" id="3069689"/>
    <lineage>
        <taxon>Bacteria</taxon>
        <taxon>Pseudomonadati</taxon>
        <taxon>Acidobacteriota</taxon>
        <taxon>Terriglobia</taxon>
        <taxon>Terriglobales</taxon>
        <taxon>Acidobacteriaceae</taxon>
        <taxon>Tunturiibacter</taxon>
    </lineage>
</organism>
<protein>
    <submittedName>
        <fullName evidence="6">Thiosulfate dehydrogenase [quinone] large subunit</fullName>
        <ecNumber evidence="6">1.8.5.2</ecNumber>
    </submittedName>
</protein>
<keyword evidence="4 5" id="KW-0472">Membrane</keyword>
<evidence type="ECO:0000256" key="3">
    <source>
        <dbReference type="ARBA" id="ARBA00022989"/>
    </source>
</evidence>
<dbReference type="GO" id="GO:0043831">
    <property type="term" value="F:thiosulfate dehydrogenase (quinone) activity"/>
    <property type="evidence" value="ECO:0007669"/>
    <property type="project" value="UniProtKB-EC"/>
</dbReference>
<comment type="subcellular location">
    <subcellularLocation>
        <location evidence="1">Membrane</location>
        <topology evidence="1">Multi-pass membrane protein</topology>
    </subcellularLocation>
</comment>
<feature type="transmembrane region" description="Helical" evidence="5">
    <location>
        <begin position="12"/>
        <end position="30"/>
    </location>
</feature>
<dbReference type="AlphaFoldDB" id="A0A9X0U351"/>
<dbReference type="InterPro" id="IPR032808">
    <property type="entry name" value="DoxX"/>
</dbReference>
<keyword evidence="2 5" id="KW-0812">Transmembrane</keyword>
<proteinExistence type="predicted"/>
<keyword evidence="7" id="KW-1185">Reference proteome</keyword>
<dbReference type="Pfam" id="PF07681">
    <property type="entry name" value="DoxX"/>
    <property type="match status" value="1"/>
</dbReference>
<dbReference type="PANTHER" id="PTHR39157:SF1">
    <property type="entry name" value="DOXX FAMILY PROTEIN"/>
    <property type="match status" value="1"/>
</dbReference>
<keyword evidence="6" id="KW-0560">Oxidoreductase</keyword>
<evidence type="ECO:0000256" key="2">
    <source>
        <dbReference type="ARBA" id="ARBA00022692"/>
    </source>
</evidence>
<name>A0A9X0U351_9BACT</name>
<evidence type="ECO:0000256" key="1">
    <source>
        <dbReference type="ARBA" id="ARBA00004141"/>
    </source>
</evidence>
<feature type="transmembrane region" description="Helical" evidence="5">
    <location>
        <begin position="63"/>
        <end position="84"/>
    </location>
</feature>
<comment type="caution">
    <text evidence="6">The sequence shown here is derived from an EMBL/GenBank/DDBJ whole genome shotgun (WGS) entry which is preliminary data.</text>
</comment>
<dbReference type="RefSeq" id="WP_183975180.1">
    <property type="nucleotide sequence ID" value="NZ_JACHEB010000003.1"/>
</dbReference>
<dbReference type="EMBL" id="JACHEB010000003">
    <property type="protein sequence ID" value="MBB5328041.1"/>
    <property type="molecule type" value="Genomic_DNA"/>
</dbReference>
<sequence>MSAAEQQSKALAFLRISIGLIFLIFAEYKLTSTRFIRIGMAQYITQFLNEGSYPFVRPFLRNIVLPHSIFFGTIVSISELLIALSLITGVLVRWASVGGLTMMLVLLFSSNYPGPQAPFWEFFGASLEHSILALCFIALLIAPSNQRWALHRSQQ</sequence>
<feature type="transmembrane region" description="Helical" evidence="5">
    <location>
        <begin position="91"/>
        <end position="110"/>
    </location>
</feature>
<dbReference type="EC" id="1.8.5.2" evidence="6"/>
<feature type="transmembrane region" description="Helical" evidence="5">
    <location>
        <begin position="122"/>
        <end position="142"/>
    </location>
</feature>
<accession>A0A9X0U351</accession>